<name>A0AAJ0FK85_9PEZI</name>
<evidence type="ECO:0000313" key="2">
    <source>
        <dbReference type="Proteomes" id="UP001244011"/>
    </source>
</evidence>
<comment type="caution">
    <text evidence="1">The sequence shown here is derived from an EMBL/GenBank/DDBJ whole genome shotgun (WGS) entry which is preliminary data.</text>
</comment>
<sequence length="144" mass="16827">MQDIHQSMGIEYHNVDKNSTRFVFPLGSEVKERAVLLRSSYVHLGLNSIPESRFTRIEKIYYPDQELLLESFVKTLVREPGLNMWTEKLEMWAISYVYGQLMINDNALDSSFDEQAKIWFNDNIPRYSGGIDRTTVTKRVGRKC</sequence>
<dbReference type="Proteomes" id="UP001244011">
    <property type="component" value="Unassembled WGS sequence"/>
</dbReference>
<proteinExistence type="predicted"/>
<protein>
    <submittedName>
        <fullName evidence="1">Uncharacterized protein</fullName>
    </submittedName>
</protein>
<keyword evidence="2" id="KW-1185">Reference proteome</keyword>
<dbReference type="RefSeq" id="XP_060287554.1">
    <property type="nucleotide sequence ID" value="XM_060426628.1"/>
</dbReference>
<accession>A0AAJ0FK85</accession>
<dbReference type="EMBL" id="MU838998">
    <property type="protein sequence ID" value="KAK1771341.1"/>
    <property type="molecule type" value="Genomic_DNA"/>
</dbReference>
<reference evidence="1" key="1">
    <citation type="submission" date="2023-06" db="EMBL/GenBank/DDBJ databases">
        <title>Genome-scale phylogeny and comparative genomics of the fungal order Sordariales.</title>
        <authorList>
            <consortium name="Lawrence Berkeley National Laboratory"/>
            <person name="Hensen N."/>
            <person name="Bonometti L."/>
            <person name="Westerberg I."/>
            <person name="Brannstrom I.O."/>
            <person name="Guillou S."/>
            <person name="Cros-Aarteil S."/>
            <person name="Calhoun S."/>
            <person name="Haridas S."/>
            <person name="Kuo A."/>
            <person name="Mondo S."/>
            <person name="Pangilinan J."/>
            <person name="Riley R."/>
            <person name="Labutti K."/>
            <person name="Andreopoulos B."/>
            <person name="Lipzen A."/>
            <person name="Chen C."/>
            <person name="Yanf M."/>
            <person name="Daum C."/>
            <person name="Ng V."/>
            <person name="Clum A."/>
            <person name="Steindorff A."/>
            <person name="Ohm R."/>
            <person name="Martin F."/>
            <person name="Silar P."/>
            <person name="Natvig D."/>
            <person name="Lalanne C."/>
            <person name="Gautier V."/>
            <person name="Ament-Velasquez S.L."/>
            <person name="Kruys A."/>
            <person name="Hutchinson M.I."/>
            <person name="Powell A.J."/>
            <person name="Barry K."/>
            <person name="Miller A.N."/>
            <person name="Grigoriev I.V."/>
            <person name="Debuchy R."/>
            <person name="Gladieux P."/>
            <person name="Thoren M.H."/>
            <person name="Johannesson H."/>
        </authorList>
    </citation>
    <scope>NUCLEOTIDE SEQUENCE</scope>
    <source>
        <strain evidence="1">8032-3</strain>
    </source>
</reference>
<dbReference type="AlphaFoldDB" id="A0AAJ0FK85"/>
<organism evidence="1 2">
    <name type="scientific">Phialemonium atrogriseum</name>
    <dbReference type="NCBI Taxonomy" id="1093897"/>
    <lineage>
        <taxon>Eukaryota</taxon>
        <taxon>Fungi</taxon>
        <taxon>Dikarya</taxon>
        <taxon>Ascomycota</taxon>
        <taxon>Pezizomycotina</taxon>
        <taxon>Sordariomycetes</taxon>
        <taxon>Sordariomycetidae</taxon>
        <taxon>Cephalothecales</taxon>
        <taxon>Cephalothecaceae</taxon>
        <taxon>Phialemonium</taxon>
    </lineage>
</organism>
<gene>
    <name evidence="1" type="ORF">QBC33DRAFT_523376</name>
</gene>
<evidence type="ECO:0000313" key="1">
    <source>
        <dbReference type="EMBL" id="KAK1771341.1"/>
    </source>
</evidence>
<dbReference type="GeneID" id="85309815"/>